<name>A0ABD3P7Q4_9STRA</name>
<feature type="transmembrane region" description="Helical" evidence="2">
    <location>
        <begin position="124"/>
        <end position="145"/>
    </location>
</feature>
<organism evidence="3 4">
    <name type="scientific">Cyclotella atomus</name>
    <dbReference type="NCBI Taxonomy" id="382360"/>
    <lineage>
        <taxon>Eukaryota</taxon>
        <taxon>Sar</taxon>
        <taxon>Stramenopiles</taxon>
        <taxon>Ochrophyta</taxon>
        <taxon>Bacillariophyta</taxon>
        <taxon>Coscinodiscophyceae</taxon>
        <taxon>Thalassiosirophycidae</taxon>
        <taxon>Stephanodiscales</taxon>
        <taxon>Stephanodiscaceae</taxon>
        <taxon>Cyclotella</taxon>
    </lineage>
</organism>
<keyword evidence="2" id="KW-0812">Transmembrane</keyword>
<keyword evidence="2" id="KW-1133">Transmembrane helix</keyword>
<evidence type="ECO:0000313" key="4">
    <source>
        <dbReference type="Proteomes" id="UP001530400"/>
    </source>
</evidence>
<dbReference type="InterPro" id="IPR010297">
    <property type="entry name" value="DUF900_hydrolase"/>
</dbReference>
<dbReference type="AlphaFoldDB" id="A0ABD3P7Q4"/>
<dbReference type="Pfam" id="PF05990">
    <property type="entry name" value="DUF900"/>
    <property type="match status" value="1"/>
</dbReference>
<proteinExistence type="predicted"/>
<feature type="transmembrane region" description="Helical" evidence="2">
    <location>
        <begin position="56"/>
        <end position="75"/>
    </location>
</feature>
<evidence type="ECO:0000313" key="3">
    <source>
        <dbReference type="EMBL" id="KAL3783806.1"/>
    </source>
</evidence>
<dbReference type="PANTHER" id="PTHR36513">
    <property type="entry name" value="ABC TRANSMEMBRANE TYPE-1 DOMAIN-CONTAINING PROTEIN"/>
    <property type="match status" value="1"/>
</dbReference>
<reference evidence="3 4" key="1">
    <citation type="submission" date="2024-10" db="EMBL/GenBank/DDBJ databases">
        <title>Updated reference genomes for cyclostephanoid diatoms.</title>
        <authorList>
            <person name="Roberts W.R."/>
            <person name="Alverson A.J."/>
        </authorList>
    </citation>
    <scope>NUCLEOTIDE SEQUENCE [LARGE SCALE GENOMIC DNA]</scope>
    <source>
        <strain evidence="3 4">AJA010-31</strain>
    </source>
</reference>
<feature type="transmembrane region" description="Helical" evidence="2">
    <location>
        <begin position="157"/>
        <end position="180"/>
    </location>
</feature>
<dbReference type="Proteomes" id="UP001530400">
    <property type="component" value="Unassembled WGS sequence"/>
</dbReference>
<keyword evidence="2" id="KW-0472">Membrane</keyword>
<feature type="compositionally biased region" description="Low complexity" evidence="1">
    <location>
        <begin position="1"/>
        <end position="16"/>
    </location>
</feature>
<dbReference type="EMBL" id="JALLPJ020000750">
    <property type="protein sequence ID" value="KAL3783806.1"/>
    <property type="molecule type" value="Genomic_DNA"/>
</dbReference>
<sequence length="773" mass="85959">MSAPNNNGTNTAGASPEETPTSLRPVKDPFIELFLTMHYRKMLRNLNGPQKKNTKYHLIVLLCFLIIIYGFSAYTNTSDSTTENVFEKGYIQITLSITQIILITVWITVAIIITAIFGNSKFVLLLYWMLVYWPLLSIMMSALFGDFNDPDFDDVSWVLYLLIFLEAITVLAWVGTYKVYPKLVTSNWFRQTHARRFWRINLLDDGMTLEYDGWLGRCGKRYACRYVGDTNDAGLPHGRGIWSDDSYNGEVLTGSWENGQPVAPFSSRQYGGKGSTYSAVQIAYFFASDDAFEANKLVPTNDQPPRCGIASVECSTGGEFMTHLPQACLLSGSYVEGENGITIGTVCKELDCGSQTVNPITSLQISADDPRGVQISDHLYAPTGSPFTRKIGQIVIDVVKTNSGTTNYKAIENNDEETNQEQKSTTNGEGRYKIKLEVNNNWTRIKTKDALIFLPGFNSWPKHSLESFGQLLAMAPKLNQHVYPIIFTWPGAQVLTYRNASAIAASENNRKYFLQMLNSLQAEGINNIHFLSHSLGVQTLMNCFEDNADGTPSPVSQCFGPAPASGDSLASSSTRETGKLICRSITLLNPDFPLRAFREHAFKSIRRVTSLITIVGDLADQALFWSSLINGGVNRFGGSQPSVLDFKGRTSQKCLQELIGKNIDGLYLSKNEAEDNDVVSFQNTELLLQSSVRIGRKKETSNIYLDCDVIDTTGLDTNVNELRHAAYSVNSILLRDIEEIVTTGRRAADRSTLLHKKGNVFEYCHAPSFVTPV</sequence>
<protein>
    <submittedName>
        <fullName evidence="3">Uncharacterized protein</fullName>
    </submittedName>
</protein>
<keyword evidence="4" id="KW-1185">Reference proteome</keyword>
<evidence type="ECO:0000256" key="2">
    <source>
        <dbReference type="SAM" id="Phobius"/>
    </source>
</evidence>
<evidence type="ECO:0000256" key="1">
    <source>
        <dbReference type="SAM" id="MobiDB-lite"/>
    </source>
</evidence>
<accession>A0ABD3P7Q4</accession>
<comment type="caution">
    <text evidence="3">The sequence shown here is derived from an EMBL/GenBank/DDBJ whole genome shotgun (WGS) entry which is preliminary data.</text>
</comment>
<feature type="transmembrane region" description="Helical" evidence="2">
    <location>
        <begin position="95"/>
        <end position="117"/>
    </location>
</feature>
<feature type="region of interest" description="Disordered" evidence="1">
    <location>
        <begin position="1"/>
        <end position="24"/>
    </location>
</feature>
<gene>
    <name evidence="3" type="ORF">ACHAWO_005228</name>
</gene>
<dbReference type="PANTHER" id="PTHR36513:SF1">
    <property type="entry name" value="TRANSMEMBRANE PROTEIN"/>
    <property type="match status" value="1"/>
</dbReference>